<name>A0ABP8LED5_9BACT</name>
<dbReference type="RefSeq" id="WP_345157144.1">
    <property type="nucleotide sequence ID" value="NZ_BAABHC010000004.1"/>
</dbReference>
<accession>A0ABP8LED5</accession>
<evidence type="ECO:0000313" key="1">
    <source>
        <dbReference type="EMBL" id="GAA4426847.1"/>
    </source>
</evidence>
<reference evidence="2" key="1">
    <citation type="journal article" date="2019" name="Int. J. Syst. Evol. Microbiol.">
        <title>The Global Catalogue of Microorganisms (GCM) 10K type strain sequencing project: providing services to taxonomists for standard genome sequencing and annotation.</title>
        <authorList>
            <consortium name="The Broad Institute Genomics Platform"/>
            <consortium name="The Broad Institute Genome Sequencing Center for Infectious Disease"/>
            <person name="Wu L."/>
            <person name="Ma J."/>
        </authorList>
    </citation>
    <scope>NUCLEOTIDE SEQUENCE [LARGE SCALE GENOMIC DNA]</scope>
    <source>
        <strain evidence="2">JCM 17926</strain>
    </source>
</reference>
<dbReference type="EMBL" id="BAABHC010000004">
    <property type="protein sequence ID" value="GAA4426847.1"/>
    <property type="molecule type" value="Genomic_DNA"/>
</dbReference>
<dbReference type="Gene3D" id="3.40.50.2000">
    <property type="entry name" value="Glycogen Phosphorylase B"/>
    <property type="match status" value="1"/>
</dbReference>
<dbReference type="SUPFAM" id="SSF53756">
    <property type="entry name" value="UDP-Glycosyltransferase/glycogen phosphorylase"/>
    <property type="match status" value="1"/>
</dbReference>
<dbReference type="Proteomes" id="UP001500552">
    <property type="component" value="Unassembled WGS sequence"/>
</dbReference>
<organism evidence="1 2">
    <name type="scientific">Pontibacter saemangeumensis</name>
    <dbReference type="NCBI Taxonomy" id="1084525"/>
    <lineage>
        <taxon>Bacteria</taxon>
        <taxon>Pseudomonadati</taxon>
        <taxon>Bacteroidota</taxon>
        <taxon>Cytophagia</taxon>
        <taxon>Cytophagales</taxon>
        <taxon>Hymenobacteraceae</taxon>
        <taxon>Pontibacter</taxon>
    </lineage>
</organism>
<keyword evidence="2" id="KW-1185">Reference proteome</keyword>
<sequence>MQKILFITTSNLTTNPRLLKEVNLAVASGVAPTVVCFDFDNWTTSIEEELRTSLTGVKFSAITATRKAFRNWALATGLQLMYRKLNHKLPHSLKMRAQASDKRSYLLEQKLKNLDTDFDLIVSHNLGALYPAYAFAKKSNIPFAFDIEDYHPGETVAVDAVNEVERRESLLKNILPKAFYVSYASPLIGEFSLALVPEVQEHNHFLVNNSFPLGEFQRPLTKNVADKISFVWFSQNIAAGRGLELVVPVLYRYKDKVQLTLIGNLVPSFYEGFLKMFDDLIQYRNPLTQQALHLELAKFDSGLAVEISNRDLNKDIASSNKIFAYAQAGLYIMATDTSAQKHFINQNSSLGVSFPQSEEGFEIALQELLAQKEEVLATKQQRFEAGKSLAWEHESSKLLAAWKSV</sequence>
<protein>
    <submittedName>
        <fullName evidence="1">Uncharacterized protein</fullName>
    </submittedName>
</protein>
<evidence type="ECO:0000313" key="2">
    <source>
        <dbReference type="Proteomes" id="UP001500552"/>
    </source>
</evidence>
<gene>
    <name evidence="1" type="ORF">GCM10023188_09330</name>
</gene>
<comment type="caution">
    <text evidence="1">The sequence shown here is derived from an EMBL/GenBank/DDBJ whole genome shotgun (WGS) entry which is preliminary data.</text>
</comment>
<proteinExistence type="predicted"/>